<dbReference type="Pfam" id="PF16884">
    <property type="entry name" value="ADH_N_2"/>
    <property type="match status" value="1"/>
</dbReference>
<dbReference type="AlphaFoldDB" id="A0A507C2I1"/>
<feature type="compositionally biased region" description="Polar residues" evidence="2">
    <location>
        <begin position="832"/>
        <end position="866"/>
    </location>
</feature>
<dbReference type="Proteomes" id="UP000319731">
    <property type="component" value="Unassembled WGS sequence"/>
</dbReference>
<evidence type="ECO:0000259" key="4">
    <source>
        <dbReference type="Pfam" id="PF00107"/>
    </source>
</evidence>
<feature type="transmembrane region" description="Helical" evidence="3">
    <location>
        <begin position="608"/>
        <end position="628"/>
    </location>
</feature>
<evidence type="ECO:0000313" key="7">
    <source>
        <dbReference type="Proteomes" id="UP000319731"/>
    </source>
</evidence>
<feature type="region of interest" description="Disordered" evidence="2">
    <location>
        <begin position="740"/>
        <end position="786"/>
    </location>
</feature>
<keyword evidence="3" id="KW-1133">Transmembrane helix</keyword>
<gene>
    <name evidence="6" type="ORF">SmJEL517_g03510</name>
</gene>
<evidence type="ECO:0000256" key="1">
    <source>
        <dbReference type="ARBA" id="ARBA00023002"/>
    </source>
</evidence>
<dbReference type="EMBL" id="QEAO01000019">
    <property type="protein sequence ID" value="TPX33631.1"/>
    <property type="molecule type" value="Genomic_DNA"/>
</dbReference>
<feature type="compositionally biased region" description="Basic and acidic residues" evidence="2">
    <location>
        <begin position="481"/>
        <end position="491"/>
    </location>
</feature>
<evidence type="ECO:0000313" key="6">
    <source>
        <dbReference type="EMBL" id="TPX33631.1"/>
    </source>
</evidence>
<proteinExistence type="predicted"/>
<name>A0A507C2I1_9FUNG</name>
<dbReference type="CDD" id="cd05288">
    <property type="entry name" value="PGDH"/>
    <property type="match status" value="1"/>
</dbReference>
<evidence type="ECO:0008006" key="8">
    <source>
        <dbReference type="Google" id="ProtNLM"/>
    </source>
</evidence>
<feature type="domain" description="Alcohol dehydrogenase-like C-terminal" evidence="4">
    <location>
        <begin position="197"/>
        <end position="324"/>
    </location>
</feature>
<dbReference type="SUPFAM" id="SSF50129">
    <property type="entry name" value="GroES-like"/>
    <property type="match status" value="1"/>
</dbReference>
<feature type="region of interest" description="Disordered" evidence="2">
    <location>
        <begin position="347"/>
        <end position="420"/>
    </location>
</feature>
<dbReference type="Pfam" id="PF00107">
    <property type="entry name" value="ADH_zinc_N"/>
    <property type="match status" value="1"/>
</dbReference>
<feature type="region of interest" description="Disordered" evidence="2">
    <location>
        <begin position="816"/>
        <end position="866"/>
    </location>
</feature>
<feature type="compositionally biased region" description="Low complexity" evidence="2">
    <location>
        <begin position="371"/>
        <end position="385"/>
    </location>
</feature>
<dbReference type="OrthoDB" id="809632at2759"/>
<protein>
    <recommendedName>
        <fullName evidence="8">Enoyl reductase (ER) domain-containing protein</fullName>
    </recommendedName>
</protein>
<organism evidence="6 7">
    <name type="scientific">Synchytrium microbalum</name>
    <dbReference type="NCBI Taxonomy" id="1806994"/>
    <lineage>
        <taxon>Eukaryota</taxon>
        <taxon>Fungi</taxon>
        <taxon>Fungi incertae sedis</taxon>
        <taxon>Chytridiomycota</taxon>
        <taxon>Chytridiomycota incertae sedis</taxon>
        <taxon>Chytridiomycetes</taxon>
        <taxon>Synchytriales</taxon>
        <taxon>Synchytriaceae</taxon>
        <taxon>Synchytrium</taxon>
    </lineage>
</organism>
<dbReference type="InterPro" id="IPR041694">
    <property type="entry name" value="ADH_N_2"/>
</dbReference>
<dbReference type="SUPFAM" id="SSF51735">
    <property type="entry name" value="NAD(P)-binding Rossmann-fold domains"/>
    <property type="match status" value="1"/>
</dbReference>
<dbReference type="PANTHER" id="PTHR43205">
    <property type="entry name" value="PROSTAGLANDIN REDUCTASE"/>
    <property type="match status" value="1"/>
</dbReference>
<dbReference type="Gene3D" id="3.40.50.720">
    <property type="entry name" value="NAD(P)-binding Rossmann-like Domain"/>
    <property type="match status" value="1"/>
</dbReference>
<dbReference type="PANTHER" id="PTHR43205:SF42">
    <property type="entry name" value="ALCOHOL DEHYDROGENASE, ZINC-CONTAINING (AFU_ORTHOLOGUE AFUA_7G04530)"/>
    <property type="match status" value="1"/>
</dbReference>
<sequence length="866" mass="92079">MPANTDVILVARPVGMPDIKKIFQVRKGQTMPKVEDGQVLLRTLQLSLDPAMRGWIRDDQQSYVAPVPLQGVMRGDTVCVVEESKHKNFKKGDIIHFGVGWTEYAIVSGDALRGSFGDLLIPSPIPKGIQVSDYISILGLTGLTAMAGVFDVGKAATPGLLTSKSTCVVSGAAGATGKCQSLWCFKSFYLIVSSYSGMVAAQLYKHILGCRVVGICSSDKLDFLLKELKLDAAVDYKSPNFAEELKAACPNGVDEYFDNVEGIVTEAVFENMAKYCRVVSCGGISNYNDPSNVTGPRNYRLIRTKNATICGFIVTNYAQKFKEYQANLINQPPQPSAAPNKIAVASAIPGSSGNGNQRNNYYKQPSPSNKPFASPPASLSPQQSLGVPEINAPLPSIQPSSIASQQAHLPSQQSSVPDYGVKLGIPQTSIPVGALSQPSFSPSPYISALPSPVMSPRDGFAAMPSADPSPDTATQGQQHDLNPEHLRDKNKYKPTPSADPVKVVAPPTPPTIPVATSPPGATVVPSPVVEPSPDPSVGIKNLASPIAEPPAAADAMPPMITGPAFLAAATRTRLVSATGGPYVASLPQNAASDNSNSKTVLGLSTTNVVLLGLGAAVLSVLILLVVVWQRSKVVKRNSIFPVYLAKDTKPQPRPSAMSLKPPARSRFTLPFITNRSKESPAVAIVRDSPRPGRQADSVLRKTFATDDLPVNEGLLPFDEESGGETTYQVYAQDSIRARGIVNDKSVKSDNQPQPEVSEPGETQDPEKPSSWWHHVRGAHQSQSTNSSLSQYFVGVPSVLSSQSDGRLTRKFGVAARSSASVPSSDRQHRASGRTTRTVSSLTSKTGSSRISGVSEASTSESLSRYL</sequence>
<evidence type="ECO:0000256" key="3">
    <source>
        <dbReference type="SAM" id="Phobius"/>
    </source>
</evidence>
<keyword evidence="3" id="KW-0472">Membrane</keyword>
<feature type="compositionally biased region" description="Polar residues" evidence="2">
    <location>
        <begin position="471"/>
        <end position="480"/>
    </location>
</feature>
<dbReference type="InterPro" id="IPR013149">
    <property type="entry name" value="ADH-like_C"/>
</dbReference>
<dbReference type="InterPro" id="IPR036291">
    <property type="entry name" value="NAD(P)-bd_dom_sf"/>
</dbReference>
<dbReference type="RefSeq" id="XP_031024573.1">
    <property type="nucleotide sequence ID" value="XM_031169438.1"/>
</dbReference>
<dbReference type="Gene3D" id="3.90.180.10">
    <property type="entry name" value="Medium-chain alcohol dehydrogenases, catalytic domain"/>
    <property type="match status" value="1"/>
</dbReference>
<dbReference type="InterPro" id="IPR045010">
    <property type="entry name" value="MDR_fam"/>
</dbReference>
<evidence type="ECO:0000259" key="5">
    <source>
        <dbReference type="Pfam" id="PF16884"/>
    </source>
</evidence>
<evidence type="ECO:0000256" key="2">
    <source>
        <dbReference type="SAM" id="MobiDB-lite"/>
    </source>
</evidence>
<comment type="caution">
    <text evidence="6">The sequence shown here is derived from an EMBL/GenBank/DDBJ whole genome shotgun (WGS) entry which is preliminary data.</text>
</comment>
<dbReference type="InterPro" id="IPR011032">
    <property type="entry name" value="GroES-like_sf"/>
</dbReference>
<keyword evidence="7" id="KW-1185">Reference proteome</keyword>
<accession>A0A507C2I1</accession>
<dbReference type="GO" id="GO:0016628">
    <property type="term" value="F:oxidoreductase activity, acting on the CH-CH group of donors, NAD or NADP as acceptor"/>
    <property type="evidence" value="ECO:0007669"/>
    <property type="project" value="InterPro"/>
</dbReference>
<feature type="compositionally biased region" description="Polar residues" evidence="2">
    <location>
        <begin position="349"/>
        <end position="369"/>
    </location>
</feature>
<feature type="compositionally biased region" description="Low complexity" evidence="2">
    <location>
        <begin position="392"/>
        <end position="407"/>
    </location>
</feature>
<keyword evidence="1" id="KW-0560">Oxidoreductase</keyword>
<feature type="domain" description="Oxidoreductase N-terminal" evidence="5">
    <location>
        <begin position="7"/>
        <end position="112"/>
    </location>
</feature>
<feature type="region of interest" description="Disordered" evidence="2">
    <location>
        <begin position="456"/>
        <end position="503"/>
    </location>
</feature>
<keyword evidence="3" id="KW-0812">Transmembrane</keyword>
<reference evidence="6 7" key="1">
    <citation type="journal article" date="2019" name="Sci. Rep.">
        <title>Comparative genomics of chytrid fungi reveal insights into the obligate biotrophic and pathogenic lifestyle of Synchytrium endobioticum.</title>
        <authorList>
            <person name="van de Vossenberg B.T.L.H."/>
            <person name="Warris S."/>
            <person name="Nguyen H.D.T."/>
            <person name="van Gent-Pelzer M.P.E."/>
            <person name="Joly D.L."/>
            <person name="van de Geest H.C."/>
            <person name="Bonants P.J.M."/>
            <person name="Smith D.S."/>
            <person name="Levesque C.A."/>
            <person name="van der Lee T.A.J."/>
        </authorList>
    </citation>
    <scope>NUCLEOTIDE SEQUENCE [LARGE SCALE GENOMIC DNA]</scope>
    <source>
        <strain evidence="6 7">JEL517</strain>
    </source>
</reference>
<dbReference type="GeneID" id="42004735"/>